<dbReference type="KEGG" id="phm:PSMK_08830"/>
<dbReference type="Proteomes" id="UP000007881">
    <property type="component" value="Chromosome"/>
</dbReference>
<accession>I0ICQ4</accession>
<protein>
    <recommendedName>
        <fullName evidence="1">Glycoside hydrolase 123-like N-terminal domain-containing protein</fullName>
    </recommendedName>
</protein>
<sequence>MNHRSLPTASLLLAAVASAEPEQRDYRPPVTTAPLLADAAVAIDGVIDAGEWDNATRFGDFLVVGRMAADSTETLMDRAARNSRVWVAGDDQGLRLALEAEKNPLAPLKADAERDGAVWEDDALEVILYHPDADAGIVLIINPGGGFFDGTFVAGGGDEPAIGWETNLPDESFAAHVGEGVWTAEMTVPWAVVGGPPEQDERWRFNVKRYEPSGVFSAWSPARDVAGIQSAGTLRFRDDQSIRTDFRLPTSASGGVADVVPPVQVEVGVTHLGDGNQFQAAYLDMLGPADEPELVLSMPELLTTMGFDGKVYRLSKVEEGSMGGSAEVTPLEPSIGITATHHPVPGARYVARMLASNDGTYDDPLHEQYVPFAWSEPEAFPLEVKRWFLTDGTVRVGVPRAGLPEELRGADAVRVELKPADGRAAVASGEGSLADEPVTLDVSDLTPGPHELEVAVLKGGEEVRTRTVDLPIPEKPAWAGNTLGVSDGVLPPWEPLGFDGDAVTTTNRRYTFGDGLLPTQVVVELDRGDQPLLDAPVRLVAGDATLTPEGGAEELERTDARLVRRQVYAAGPLRVRLRSTLEFDGFLHFEVETLGDAEVPSLALEVPMRAAAATHFWRGYNGLKPIDAMTAAEWPIGGELDGERTMSFAPTVRLHGLDHGLEWFAEHDWDWRNEEPQRQIVIGEASGGRRVLRVNLLDHAATVPAGSRYDFGLIAIPTKRFELPWDELMLAGSSSIRDGVHLDDVEPARDPALWMPGRVPPASIAPGVFLRYPLRGNLDPAGGSLTIDLATLDAEHHDLFWLDFGDLAENEGLQARLLEAGGQTRLSLRSGGGEEAIAGPVAEAERVTLRWERAGGGTRFAASLGAGEEATLTLPVAPSAEDLREGVLLLGGDGRLVLDRVRIDDAGGAALLDDPLEESFRPNDFLETSAGGVPDRVARFAGGKLTLDVRAEMKIHEVNHRLGVNGVYVHWHARDDFYGPWYEIDGPEREAAYAAYHASREPTGVRHLPYYLKNMSINDPAWKDFGAEASIQPLAISFDHTVLAPSGPGLDFALWGIEKLLTDMDADFIHLDFGLPFPDASLGTGAGSIGPDGELRFSYPLLAHRELFKRIYKLCLDHDADFMPHTSPGIEMSYGSFATAGVTGEQEEFYFGFDHTRLYDQPVRDFLPDDRYLSHYPGMLLGTPHYQLTARHLTLMTGDVLLNWGSYLTMPYGDNPGNEDGRAGGHLKRDGAFAPYAAAADERLTSGPMMTRMAPYQTPVLADFGDADFVPFFHAASVGVSTDRPDDAFVSVAMKRDAPEALLLVGNFSHDSFDTTVSLDPGRLGVDGEAEVYDPVLRKVLDRNADGGLTVFTPKEFVRLLIVRPARR</sequence>
<feature type="domain" description="Glycoside hydrolase 123-like N-terminal" evidence="1">
    <location>
        <begin position="477"/>
        <end position="616"/>
    </location>
</feature>
<dbReference type="Pfam" id="PF19543">
    <property type="entry name" value="GH123_N"/>
    <property type="match status" value="1"/>
</dbReference>
<dbReference type="OrthoDB" id="226401at2"/>
<dbReference type="InterPro" id="IPR045711">
    <property type="entry name" value="GH123-like_N"/>
</dbReference>
<evidence type="ECO:0000259" key="1">
    <source>
        <dbReference type="Pfam" id="PF19543"/>
    </source>
</evidence>
<name>I0ICQ4_PHYMF</name>
<dbReference type="Gene3D" id="2.60.40.1190">
    <property type="match status" value="1"/>
</dbReference>
<dbReference type="STRING" id="1142394.PSMK_08830"/>
<proteinExistence type="predicted"/>
<dbReference type="HOGENOM" id="CLU_256496_0_0_0"/>
<dbReference type="RefSeq" id="WP_014436262.1">
    <property type="nucleotide sequence ID" value="NC_017080.1"/>
</dbReference>
<organism evidence="2 3">
    <name type="scientific">Phycisphaera mikurensis (strain NBRC 102666 / KCTC 22515 / FYK2301M01)</name>
    <dbReference type="NCBI Taxonomy" id="1142394"/>
    <lineage>
        <taxon>Bacteria</taxon>
        <taxon>Pseudomonadati</taxon>
        <taxon>Planctomycetota</taxon>
        <taxon>Phycisphaerae</taxon>
        <taxon>Phycisphaerales</taxon>
        <taxon>Phycisphaeraceae</taxon>
        <taxon>Phycisphaera</taxon>
    </lineage>
</organism>
<evidence type="ECO:0000313" key="2">
    <source>
        <dbReference type="EMBL" id="BAM03042.1"/>
    </source>
</evidence>
<keyword evidence="3" id="KW-1185">Reference proteome</keyword>
<gene>
    <name evidence="2" type="ordered locus">PSMK_08830</name>
</gene>
<reference evidence="2 3" key="1">
    <citation type="submission" date="2012-02" db="EMBL/GenBank/DDBJ databases">
        <title>Complete genome sequence of Phycisphaera mikurensis NBRC 102666.</title>
        <authorList>
            <person name="Ankai A."/>
            <person name="Hosoyama A."/>
            <person name="Terui Y."/>
            <person name="Sekine M."/>
            <person name="Fukai R."/>
            <person name="Kato Y."/>
            <person name="Nakamura S."/>
            <person name="Yamada-Narita S."/>
            <person name="Kawakoshi A."/>
            <person name="Fukunaga Y."/>
            <person name="Yamazaki S."/>
            <person name="Fujita N."/>
        </authorList>
    </citation>
    <scope>NUCLEOTIDE SEQUENCE [LARGE SCALE GENOMIC DNA]</scope>
    <source>
        <strain evidence="3">NBRC 102666 / KCTC 22515 / FYK2301M01</strain>
    </source>
</reference>
<dbReference type="SUPFAM" id="SSF49344">
    <property type="entry name" value="CBD9-like"/>
    <property type="match status" value="1"/>
</dbReference>
<evidence type="ECO:0000313" key="3">
    <source>
        <dbReference type="Proteomes" id="UP000007881"/>
    </source>
</evidence>
<dbReference type="EMBL" id="AP012338">
    <property type="protein sequence ID" value="BAM03042.1"/>
    <property type="molecule type" value="Genomic_DNA"/>
</dbReference>